<reference evidence="1 2" key="1">
    <citation type="journal article" date="2016" name="Nat. Commun.">
        <title>Thousands of microbial genomes shed light on interconnected biogeochemical processes in an aquifer system.</title>
        <authorList>
            <person name="Anantharaman K."/>
            <person name="Brown C.T."/>
            <person name="Hug L.A."/>
            <person name="Sharon I."/>
            <person name="Castelle C.J."/>
            <person name="Probst A.J."/>
            <person name="Thomas B.C."/>
            <person name="Singh A."/>
            <person name="Wilkins M.J."/>
            <person name="Karaoz U."/>
            <person name="Brodie E.L."/>
            <person name="Williams K.H."/>
            <person name="Hubbard S.S."/>
            <person name="Banfield J.F."/>
        </authorList>
    </citation>
    <scope>NUCLEOTIDE SEQUENCE [LARGE SCALE GENOMIC DNA]</scope>
</reference>
<sequence length="263" mass="29871">MDELDALLAKAQVADFKIDTHRVLNPLGFRAQRVDAVVRLTFTTREAFTETKRIFGGRGSLFFADITDAELSLLERVETLPLNLIRIRPWQSSRFSTNHTQAGYAVHRGDLAWRARGFEEAVQEAWGVSQAVAHRLYKMRIKNEFGEPVLRFFDRIFLPRVKSFFAEVTAMKTKGAFYVDATCALPFAFNSRKILGLKEPPMDALLERLGFTLDADGIPFSSRSAFRFLAAFSAFYYDKSDAAMNAWLTKHLSWLGSPVEKRG</sequence>
<gene>
    <name evidence="1" type="ORF">A2946_00110</name>
</gene>
<organism evidence="1 2">
    <name type="scientific">Candidatus Liptonbacteria bacterium RIFCSPLOWO2_01_FULL_53_13</name>
    <dbReference type="NCBI Taxonomy" id="1798651"/>
    <lineage>
        <taxon>Bacteria</taxon>
        <taxon>Candidatus Liptoniibacteriota</taxon>
    </lineage>
</organism>
<dbReference type="EMBL" id="MHLB01000017">
    <property type="protein sequence ID" value="OGZ02304.1"/>
    <property type="molecule type" value="Genomic_DNA"/>
</dbReference>
<dbReference type="Proteomes" id="UP000178348">
    <property type="component" value="Unassembled WGS sequence"/>
</dbReference>
<comment type="caution">
    <text evidence="1">The sequence shown here is derived from an EMBL/GenBank/DDBJ whole genome shotgun (WGS) entry which is preliminary data.</text>
</comment>
<protein>
    <submittedName>
        <fullName evidence="1">Uncharacterized protein</fullName>
    </submittedName>
</protein>
<dbReference type="AlphaFoldDB" id="A0A1G2CLM3"/>
<accession>A0A1G2CLM3</accession>
<name>A0A1G2CLM3_9BACT</name>
<evidence type="ECO:0000313" key="2">
    <source>
        <dbReference type="Proteomes" id="UP000178348"/>
    </source>
</evidence>
<proteinExistence type="predicted"/>
<evidence type="ECO:0000313" key="1">
    <source>
        <dbReference type="EMBL" id="OGZ02304.1"/>
    </source>
</evidence>